<proteinExistence type="predicted"/>
<evidence type="ECO:0000313" key="2">
    <source>
        <dbReference type="Proteomes" id="UP001055879"/>
    </source>
</evidence>
<dbReference type="EMBL" id="CM042050">
    <property type="protein sequence ID" value="KAI3736083.1"/>
    <property type="molecule type" value="Genomic_DNA"/>
</dbReference>
<organism evidence="1 2">
    <name type="scientific">Arctium lappa</name>
    <name type="common">Greater burdock</name>
    <name type="synonym">Lappa major</name>
    <dbReference type="NCBI Taxonomy" id="4217"/>
    <lineage>
        <taxon>Eukaryota</taxon>
        <taxon>Viridiplantae</taxon>
        <taxon>Streptophyta</taxon>
        <taxon>Embryophyta</taxon>
        <taxon>Tracheophyta</taxon>
        <taxon>Spermatophyta</taxon>
        <taxon>Magnoliopsida</taxon>
        <taxon>eudicotyledons</taxon>
        <taxon>Gunneridae</taxon>
        <taxon>Pentapetalae</taxon>
        <taxon>asterids</taxon>
        <taxon>campanulids</taxon>
        <taxon>Asterales</taxon>
        <taxon>Asteraceae</taxon>
        <taxon>Carduoideae</taxon>
        <taxon>Cardueae</taxon>
        <taxon>Arctiinae</taxon>
        <taxon>Arctium</taxon>
    </lineage>
</organism>
<keyword evidence="2" id="KW-1185">Reference proteome</keyword>
<name>A0ACB9CPH8_ARCLA</name>
<comment type="caution">
    <text evidence="1">The sequence shown here is derived from an EMBL/GenBank/DDBJ whole genome shotgun (WGS) entry which is preliminary data.</text>
</comment>
<evidence type="ECO:0000313" key="1">
    <source>
        <dbReference type="EMBL" id="KAI3736083.1"/>
    </source>
</evidence>
<reference evidence="1 2" key="2">
    <citation type="journal article" date="2022" name="Mol. Ecol. Resour.">
        <title>The genomes of chicory, endive, great burdock and yacon provide insights into Asteraceae paleo-polyploidization history and plant inulin production.</title>
        <authorList>
            <person name="Fan W."/>
            <person name="Wang S."/>
            <person name="Wang H."/>
            <person name="Wang A."/>
            <person name="Jiang F."/>
            <person name="Liu H."/>
            <person name="Zhao H."/>
            <person name="Xu D."/>
            <person name="Zhang Y."/>
        </authorList>
    </citation>
    <scope>NUCLEOTIDE SEQUENCE [LARGE SCALE GENOMIC DNA]</scope>
    <source>
        <strain evidence="2">cv. Niubang</strain>
    </source>
</reference>
<dbReference type="Proteomes" id="UP001055879">
    <property type="component" value="Linkage Group LG04"/>
</dbReference>
<gene>
    <name evidence="1" type="ORF">L6452_15616</name>
</gene>
<protein>
    <submittedName>
        <fullName evidence="1">Uncharacterized protein</fullName>
    </submittedName>
</protein>
<sequence>MTETLMLVYHLIGLDLKSSSHHVEARIMSDSDDHNPPLLRPTASEVNNYDRVEDFNSDIVPFQSLPSLPNVNNGGLFSASTTTTIFGCMSAPLTTNSAFGEFEIDLASPMSELYVMFWGGEMGGGSDGGRLTSKFN</sequence>
<accession>A0ACB9CPH8</accession>
<reference evidence="2" key="1">
    <citation type="journal article" date="2022" name="Mol. Ecol. Resour.">
        <title>The genomes of chicory, endive, great burdock and yacon provide insights into Asteraceae palaeo-polyploidization history and plant inulin production.</title>
        <authorList>
            <person name="Fan W."/>
            <person name="Wang S."/>
            <person name="Wang H."/>
            <person name="Wang A."/>
            <person name="Jiang F."/>
            <person name="Liu H."/>
            <person name="Zhao H."/>
            <person name="Xu D."/>
            <person name="Zhang Y."/>
        </authorList>
    </citation>
    <scope>NUCLEOTIDE SEQUENCE [LARGE SCALE GENOMIC DNA]</scope>
    <source>
        <strain evidence="2">cv. Niubang</strain>
    </source>
</reference>